<sequence>MTSEALYGSKSMAGPAFFVESLKDNSSSDHITLSHRPAVPGVPSVFRRARAETFSSFPTASKLMPEETSIRSSANGRTRSGSLSLPSNNLQSAFGPSLFASSWTPTNNGESPQSDPHRRQATPPDFSISQQGEDETTAVARTVEYLGLDDPLESNRQYHHQQYQQYNRTTHGLTAAAYHGSSSNANRARAYSVAVGEPSTLSISIPGTGGYRPRATSIAYLES</sequence>
<keyword evidence="3" id="KW-1185">Reference proteome</keyword>
<feature type="region of interest" description="Disordered" evidence="1">
    <location>
        <begin position="56"/>
        <end position="135"/>
    </location>
</feature>
<evidence type="ECO:0000313" key="2">
    <source>
        <dbReference type="EMBL" id="KAJ3046871.1"/>
    </source>
</evidence>
<name>A0AAD5S6R3_9FUNG</name>
<dbReference type="EMBL" id="JADGJD010001075">
    <property type="protein sequence ID" value="KAJ3046871.1"/>
    <property type="molecule type" value="Genomic_DNA"/>
</dbReference>
<feature type="compositionally biased region" description="Polar residues" evidence="1">
    <location>
        <begin position="70"/>
        <end position="114"/>
    </location>
</feature>
<accession>A0AAD5S6R3</accession>
<proteinExistence type="predicted"/>
<gene>
    <name evidence="2" type="ORF">HK097_000442</name>
</gene>
<dbReference type="AlphaFoldDB" id="A0AAD5S6R3"/>
<comment type="caution">
    <text evidence="2">The sequence shown here is derived from an EMBL/GenBank/DDBJ whole genome shotgun (WGS) entry which is preliminary data.</text>
</comment>
<feature type="non-terminal residue" evidence="2">
    <location>
        <position position="223"/>
    </location>
</feature>
<protein>
    <submittedName>
        <fullName evidence="2">Uncharacterized protein</fullName>
    </submittedName>
</protein>
<dbReference type="Proteomes" id="UP001212841">
    <property type="component" value="Unassembled WGS sequence"/>
</dbReference>
<evidence type="ECO:0000313" key="3">
    <source>
        <dbReference type="Proteomes" id="UP001212841"/>
    </source>
</evidence>
<evidence type="ECO:0000256" key="1">
    <source>
        <dbReference type="SAM" id="MobiDB-lite"/>
    </source>
</evidence>
<organism evidence="2 3">
    <name type="scientific">Rhizophlyctis rosea</name>
    <dbReference type="NCBI Taxonomy" id="64517"/>
    <lineage>
        <taxon>Eukaryota</taxon>
        <taxon>Fungi</taxon>
        <taxon>Fungi incertae sedis</taxon>
        <taxon>Chytridiomycota</taxon>
        <taxon>Chytridiomycota incertae sedis</taxon>
        <taxon>Chytridiomycetes</taxon>
        <taxon>Rhizophlyctidales</taxon>
        <taxon>Rhizophlyctidaceae</taxon>
        <taxon>Rhizophlyctis</taxon>
    </lineage>
</organism>
<reference evidence="2" key="1">
    <citation type="submission" date="2020-05" db="EMBL/GenBank/DDBJ databases">
        <title>Phylogenomic resolution of chytrid fungi.</title>
        <authorList>
            <person name="Stajich J.E."/>
            <person name="Amses K."/>
            <person name="Simmons R."/>
            <person name="Seto K."/>
            <person name="Myers J."/>
            <person name="Bonds A."/>
            <person name="Quandt C.A."/>
            <person name="Barry K."/>
            <person name="Liu P."/>
            <person name="Grigoriev I."/>
            <person name="Longcore J.E."/>
            <person name="James T.Y."/>
        </authorList>
    </citation>
    <scope>NUCLEOTIDE SEQUENCE</scope>
    <source>
        <strain evidence="2">JEL0318</strain>
    </source>
</reference>